<dbReference type="PANTHER" id="PTHR33232:SF16">
    <property type="entry name" value="PROTEIN SIEVE ELEMENT OCCLUSION A"/>
    <property type="match status" value="1"/>
</dbReference>
<proteinExistence type="predicted"/>
<comment type="caution">
    <text evidence="2">The sequence shown here is derived from an EMBL/GenBank/DDBJ whole genome shotgun (WGS) entry which is preliminary data.</text>
</comment>
<dbReference type="PANTHER" id="PTHR33232">
    <property type="entry name" value="PROTEIN SIEVE ELEMENT OCCLUSION B-LIKE"/>
    <property type="match status" value="1"/>
</dbReference>
<organism evidence="2 3">
    <name type="scientific">Vitis vinifera</name>
    <name type="common">Grape</name>
    <dbReference type="NCBI Taxonomy" id="29760"/>
    <lineage>
        <taxon>Eukaryota</taxon>
        <taxon>Viridiplantae</taxon>
        <taxon>Streptophyta</taxon>
        <taxon>Embryophyta</taxon>
        <taxon>Tracheophyta</taxon>
        <taxon>Spermatophyta</taxon>
        <taxon>Magnoliopsida</taxon>
        <taxon>eudicotyledons</taxon>
        <taxon>Gunneridae</taxon>
        <taxon>Pentapetalae</taxon>
        <taxon>rosids</taxon>
        <taxon>Vitales</taxon>
        <taxon>Vitaceae</taxon>
        <taxon>Viteae</taxon>
        <taxon>Vitis</taxon>
    </lineage>
</organism>
<accession>A0A438D1R5</accession>
<dbReference type="Proteomes" id="UP000288805">
    <property type="component" value="Unassembled WGS sequence"/>
</dbReference>
<dbReference type="AlphaFoldDB" id="A0A438D1R5"/>
<evidence type="ECO:0000313" key="2">
    <source>
        <dbReference type="EMBL" id="RVW29396.1"/>
    </source>
</evidence>
<evidence type="ECO:0000313" key="3">
    <source>
        <dbReference type="Proteomes" id="UP000288805"/>
    </source>
</evidence>
<protein>
    <recommendedName>
        <fullName evidence="1">Sieve element occlusion C-terminal domain-containing protein</fullName>
    </recommendedName>
</protein>
<dbReference type="GO" id="GO:0010088">
    <property type="term" value="P:phloem development"/>
    <property type="evidence" value="ECO:0007669"/>
    <property type="project" value="InterPro"/>
</dbReference>
<dbReference type="Pfam" id="PF14577">
    <property type="entry name" value="SEO_C"/>
    <property type="match status" value="2"/>
</dbReference>
<gene>
    <name evidence="2" type="ORF">CK203_091702</name>
</gene>
<dbReference type="InterPro" id="IPR039299">
    <property type="entry name" value="SEOA"/>
</dbReference>
<reference evidence="2 3" key="1">
    <citation type="journal article" date="2018" name="PLoS Genet.">
        <title>Population sequencing reveals clonal diversity and ancestral inbreeding in the grapevine cultivar Chardonnay.</title>
        <authorList>
            <person name="Roach M.J."/>
            <person name="Johnson D.L."/>
            <person name="Bohlmann J."/>
            <person name="van Vuuren H.J."/>
            <person name="Jones S.J."/>
            <person name="Pretorius I.S."/>
            <person name="Schmidt S.A."/>
            <person name="Borneman A.R."/>
        </authorList>
    </citation>
    <scope>NUCLEOTIDE SEQUENCE [LARGE SCALE GENOMIC DNA]</scope>
    <source>
        <strain evidence="3">cv. Chardonnay</strain>
        <tissue evidence="2">Leaf</tissue>
    </source>
</reference>
<sequence>MLYSKMRLGQTVEKDPTMQEILKMLSFDNSHEGWALLKKGFPAGTEGSSFANSPPTSLQSIRAPCCCWMIPETLVCSECGRKMEKFFVYRCCDVYSSILGCCFSGEDQKYLHKTEERKRRI</sequence>
<feature type="domain" description="Sieve element occlusion C-terminal" evidence="1">
    <location>
        <begin position="64"/>
        <end position="92"/>
    </location>
</feature>
<name>A0A438D1R5_VITVI</name>
<dbReference type="InterPro" id="IPR027944">
    <property type="entry name" value="SEO_C"/>
</dbReference>
<dbReference type="EMBL" id="QGNW01001843">
    <property type="protein sequence ID" value="RVW29396.1"/>
    <property type="molecule type" value="Genomic_DNA"/>
</dbReference>
<evidence type="ECO:0000259" key="1">
    <source>
        <dbReference type="Pfam" id="PF14577"/>
    </source>
</evidence>
<feature type="domain" description="Sieve element occlusion C-terminal" evidence="1">
    <location>
        <begin position="1"/>
        <end position="41"/>
    </location>
</feature>